<comment type="caution">
    <text evidence="4">The sequence shown here is derived from an EMBL/GenBank/DDBJ whole genome shotgun (WGS) entry which is preliminary data.</text>
</comment>
<name>A0A645H0D5_9ZZZZ</name>
<sequence>MPTSYPLPKYCYTASGLLYVQAKVLLVFHKKMQSWMGPGGHIEEGETPEEAAQREFFEETNLRVEPVDTQQVVREFSDESKDHIAPIAINSHWVSHENFSARKAALAAGKVFTPSKQWAKGCEKHFNFCYLMRLAEGETANNFHEDEKETAGIQFFDRKEVESLAADQLIFANVLEELRLGFQLAEAAQL</sequence>
<dbReference type="PROSITE" id="PS00893">
    <property type="entry name" value="NUDIX_BOX"/>
    <property type="match status" value="1"/>
</dbReference>
<protein>
    <recommendedName>
        <fullName evidence="3">Nudix hydrolase domain-containing protein</fullName>
    </recommendedName>
</protein>
<dbReference type="Gene3D" id="3.90.79.10">
    <property type="entry name" value="Nucleoside Triphosphate Pyrophosphohydrolase"/>
    <property type="match status" value="1"/>
</dbReference>
<dbReference type="InterPro" id="IPR020084">
    <property type="entry name" value="NUDIX_hydrolase_CS"/>
</dbReference>
<dbReference type="InterPro" id="IPR020476">
    <property type="entry name" value="Nudix_hydrolase"/>
</dbReference>
<keyword evidence="2" id="KW-0378">Hydrolase</keyword>
<dbReference type="AlphaFoldDB" id="A0A645H0D5"/>
<dbReference type="InterPro" id="IPR015797">
    <property type="entry name" value="NUDIX_hydrolase-like_dom_sf"/>
</dbReference>
<gene>
    <name evidence="4" type="ORF">SDC9_179926</name>
</gene>
<dbReference type="PROSITE" id="PS51462">
    <property type="entry name" value="NUDIX"/>
    <property type="match status" value="1"/>
</dbReference>
<organism evidence="4">
    <name type="scientific">bioreactor metagenome</name>
    <dbReference type="NCBI Taxonomy" id="1076179"/>
    <lineage>
        <taxon>unclassified sequences</taxon>
        <taxon>metagenomes</taxon>
        <taxon>ecological metagenomes</taxon>
    </lineage>
</organism>
<accession>A0A645H0D5</accession>
<evidence type="ECO:0000313" key="4">
    <source>
        <dbReference type="EMBL" id="MPN32448.1"/>
    </source>
</evidence>
<evidence type="ECO:0000259" key="3">
    <source>
        <dbReference type="PROSITE" id="PS51462"/>
    </source>
</evidence>
<dbReference type="PANTHER" id="PTHR43046">
    <property type="entry name" value="GDP-MANNOSE MANNOSYL HYDROLASE"/>
    <property type="match status" value="1"/>
</dbReference>
<dbReference type="InterPro" id="IPR000086">
    <property type="entry name" value="NUDIX_hydrolase_dom"/>
</dbReference>
<feature type="domain" description="Nudix hydrolase" evidence="3">
    <location>
        <begin position="9"/>
        <end position="179"/>
    </location>
</feature>
<dbReference type="GO" id="GO:0016787">
    <property type="term" value="F:hydrolase activity"/>
    <property type="evidence" value="ECO:0007669"/>
    <property type="project" value="UniProtKB-KW"/>
</dbReference>
<reference evidence="4" key="1">
    <citation type="submission" date="2019-08" db="EMBL/GenBank/DDBJ databases">
        <authorList>
            <person name="Kucharzyk K."/>
            <person name="Murdoch R.W."/>
            <person name="Higgins S."/>
            <person name="Loffler F."/>
        </authorList>
    </citation>
    <scope>NUCLEOTIDE SEQUENCE</scope>
</reference>
<dbReference type="SUPFAM" id="SSF55811">
    <property type="entry name" value="Nudix"/>
    <property type="match status" value="1"/>
</dbReference>
<comment type="cofactor">
    <cofactor evidence="1">
        <name>Mg(2+)</name>
        <dbReference type="ChEBI" id="CHEBI:18420"/>
    </cofactor>
</comment>
<dbReference type="Pfam" id="PF00293">
    <property type="entry name" value="NUDIX"/>
    <property type="match status" value="1"/>
</dbReference>
<proteinExistence type="predicted"/>
<evidence type="ECO:0000256" key="1">
    <source>
        <dbReference type="ARBA" id="ARBA00001946"/>
    </source>
</evidence>
<dbReference type="PRINTS" id="PR00502">
    <property type="entry name" value="NUDIXFAMILY"/>
</dbReference>
<dbReference type="EMBL" id="VSSQ01084466">
    <property type="protein sequence ID" value="MPN32448.1"/>
    <property type="molecule type" value="Genomic_DNA"/>
</dbReference>
<evidence type="ECO:0000256" key="2">
    <source>
        <dbReference type="ARBA" id="ARBA00022801"/>
    </source>
</evidence>
<dbReference type="PANTHER" id="PTHR43046:SF2">
    <property type="entry name" value="8-OXO-DGTP DIPHOSPHATASE-RELATED"/>
    <property type="match status" value="1"/>
</dbReference>